<sequence length="225" mass="24856">MSMNDRFSSPAAVTDSAAAPRVAQDAVLTETTLGRWTDVGPRCLMHGVTLGDYSYVCNDADLMYANVGKFVSIASHVRINPSNHPWWRPTLHHFTYRPGRYGLAAADGPDVDEDIFAWRRQYTVRIGHDVWIGHGAVLLPGVSVGNGAIVGAGSIVTKDVPAWHIVVGNPGAVLRPRFADPGVAERLERQAWWNWPEETLRSNWKLFQLPAEQFLLVAEGLAPYE</sequence>
<evidence type="ECO:0000256" key="2">
    <source>
        <dbReference type="ARBA" id="ARBA00022679"/>
    </source>
</evidence>
<keyword evidence="2 5" id="KW-0808">Transferase</keyword>
<dbReference type="InterPro" id="IPR001451">
    <property type="entry name" value="Hexapep"/>
</dbReference>
<keyword evidence="3" id="KW-0677">Repeat</keyword>
<organism evidence="5">
    <name type="scientific">uncultured Desulfovibrio sp</name>
    <dbReference type="NCBI Taxonomy" id="167968"/>
    <lineage>
        <taxon>Bacteria</taxon>
        <taxon>Pseudomonadati</taxon>
        <taxon>Thermodesulfobacteriota</taxon>
        <taxon>Desulfovibrionia</taxon>
        <taxon>Desulfovibrionales</taxon>
        <taxon>Desulfovibrionaceae</taxon>
        <taxon>Desulfovibrio</taxon>
        <taxon>environmental samples</taxon>
    </lineage>
</organism>
<proteinExistence type="inferred from homology"/>
<evidence type="ECO:0000256" key="3">
    <source>
        <dbReference type="ARBA" id="ARBA00022737"/>
    </source>
</evidence>
<dbReference type="InterPro" id="IPR050179">
    <property type="entry name" value="Trans_hexapeptide_repeat"/>
</dbReference>
<dbReference type="PANTHER" id="PTHR43300:SF11">
    <property type="entry name" value="ACETYLTRANSFERASE RV3034C-RELATED"/>
    <property type="match status" value="1"/>
</dbReference>
<dbReference type="NCBIfam" id="TIGR03308">
    <property type="entry name" value="phn_thr-fam"/>
    <property type="match status" value="1"/>
</dbReference>
<dbReference type="EMBL" id="FMJC01000002">
    <property type="protein sequence ID" value="SCM73267.1"/>
    <property type="molecule type" value="Genomic_DNA"/>
</dbReference>
<dbReference type="GO" id="GO:0016746">
    <property type="term" value="F:acyltransferase activity"/>
    <property type="evidence" value="ECO:0007669"/>
    <property type="project" value="UniProtKB-KW"/>
</dbReference>
<dbReference type="AlphaFoldDB" id="A0A212L709"/>
<reference evidence="5" key="1">
    <citation type="submission" date="2016-08" db="EMBL/GenBank/DDBJ databases">
        <authorList>
            <person name="Seilhamer J.J."/>
        </authorList>
    </citation>
    <scope>NUCLEOTIDE SEQUENCE</scope>
    <source>
        <strain evidence="5">86-1</strain>
    </source>
</reference>
<accession>A0A212L709</accession>
<dbReference type="PROSITE" id="PS00101">
    <property type="entry name" value="HEXAPEP_TRANSFERASES"/>
    <property type="match status" value="1"/>
</dbReference>
<dbReference type="InterPro" id="IPR011004">
    <property type="entry name" value="Trimer_LpxA-like_sf"/>
</dbReference>
<dbReference type="PANTHER" id="PTHR43300">
    <property type="entry name" value="ACETYLTRANSFERASE"/>
    <property type="match status" value="1"/>
</dbReference>
<keyword evidence="4" id="KW-0012">Acyltransferase</keyword>
<comment type="similarity">
    <text evidence="1">Belongs to the transferase hexapeptide repeat family.</text>
</comment>
<evidence type="ECO:0000313" key="5">
    <source>
        <dbReference type="EMBL" id="SCM73267.1"/>
    </source>
</evidence>
<dbReference type="SUPFAM" id="SSF51161">
    <property type="entry name" value="Trimeric LpxA-like enzymes"/>
    <property type="match status" value="1"/>
</dbReference>
<dbReference type="InterPro" id="IPR018357">
    <property type="entry name" value="Hexapep_transf_CS"/>
</dbReference>
<name>A0A212L709_9BACT</name>
<dbReference type="Pfam" id="PF00132">
    <property type="entry name" value="Hexapep"/>
    <property type="match status" value="1"/>
</dbReference>
<dbReference type="Gene3D" id="2.160.10.10">
    <property type="entry name" value="Hexapeptide repeat proteins"/>
    <property type="match status" value="1"/>
</dbReference>
<protein>
    <submittedName>
        <fullName evidence="5">Phosphonate metabolim protein, transferase hexapeptide repeat family</fullName>
    </submittedName>
</protein>
<evidence type="ECO:0000256" key="1">
    <source>
        <dbReference type="ARBA" id="ARBA00007274"/>
    </source>
</evidence>
<evidence type="ECO:0000256" key="4">
    <source>
        <dbReference type="ARBA" id="ARBA00023315"/>
    </source>
</evidence>
<gene>
    <name evidence="5" type="ORF">KL86DES1_21193</name>
</gene>
<dbReference type="CDD" id="cd03349">
    <property type="entry name" value="LbH_XAT"/>
    <property type="match status" value="1"/>
</dbReference>
<dbReference type="InterPro" id="IPR017694">
    <property type="entry name" value="Phosphonate_tfrase_rpt"/>
</dbReference>